<dbReference type="AlphaFoldDB" id="A0A2Y9B8M5"/>
<dbReference type="InterPro" id="IPR026841">
    <property type="entry name" value="Aur1/Ipt1"/>
</dbReference>
<feature type="transmembrane region" description="Helical" evidence="1">
    <location>
        <begin position="127"/>
        <end position="151"/>
    </location>
</feature>
<feature type="transmembrane region" description="Helical" evidence="1">
    <location>
        <begin position="163"/>
        <end position="181"/>
    </location>
</feature>
<dbReference type="GO" id="GO:0016020">
    <property type="term" value="C:membrane"/>
    <property type="evidence" value="ECO:0007669"/>
    <property type="project" value="UniProtKB-SubCell"/>
</dbReference>
<name>A0A2Y9B8M5_9FIRM</name>
<accession>A0A2Y9B8M5</accession>
<feature type="transmembrane region" description="Helical" evidence="1">
    <location>
        <begin position="12"/>
        <end position="33"/>
    </location>
</feature>
<dbReference type="EMBL" id="QGDL01000001">
    <property type="protein sequence ID" value="PWJ32372.1"/>
    <property type="molecule type" value="Genomic_DNA"/>
</dbReference>
<feature type="transmembrane region" description="Helical" evidence="1">
    <location>
        <begin position="53"/>
        <end position="73"/>
    </location>
</feature>
<evidence type="ECO:0000313" key="4">
    <source>
        <dbReference type="Proteomes" id="UP000245845"/>
    </source>
</evidence>
<proteinExistence type="predicted"/>
<dbReference type="OrthoDB" id="9790723at2"/>
<comment type="caution">
    <text evidence="3">The sequence shown here is derived from an EMBL/GenBank/DDBJ whole genome shotgun (WGS) entry which is preliminary data.</text>
</comment>
<organism evidence="3 4">
    <name type="scientific">Faecalicatena orotica</name>
    <dbReference type="NCBI Taxonomy" id="1544"/>
    <lineage>
        <taxon>Bacteria</taxon>
        <taxon>Bacillati</taxon>
        <taxon>Bacillota</taxon>
        <taxon>Clostridia</taxon>
        <taxon>Lachnospirales</taxon>
        <taxon>Lachnospiraceae</taxon>
        <taxon>Faecalicatena</taxon>
    </lineage>
</organism>
<evidence type="ECO:0000256" key="1">
    <source>
        <dbReference type="SAM" id="Phobius"/>
    </source>
</evidence>
<feature type="transmembrane region" description="Helical" evidence="1">
    <location>
        <begin position="187"/>
        <end position="205"/>
    </location>
</feature>
<evidence type="ECO:0000259" key="2">
    <source>
        <dbReference type="Pfam" id="PF14378"/>
    </source>
</evidence>
<keyword evidence="1" id="KW-0472">Membrane</keyword>
<dbReference type="SUPFAM" id="SSF48317">
    <property type="entry name" value="Acid phosphatase/Vanadium-dependent haloperoxidase"/>
    <property type="match status" value="1"/>
</dbReference>
<keyword evidence="1" id="KW-1133">Transmembrane helix</keyword>
<reference evidence="3 4" key="1">
    <citation type="submission" date="2018-05" db="EMBL/GenBank/DDBJ databases">
        <title>The Hungate 1000. A catalogue of reference genomes from the rumen microbiome.</title>
        <authorList>
            <person name="Kelly W."/>
        </authorList>
    </citation>
    <scope>NUCLEOTIDE SEQUENCE [LARGE SCALE GENOMIC DNA]</scope>
    <source>
        <strain evidence="3 4">NLAE-zl-C242</strain>
    </source>
</reference>
<keyword evidence="1" id="KW-0812">Transmembrane</keyword>
<gene>
    <name evidence="3" type="ORF">A8806_101660</name>
</gene>
<dbReference type="InterPro" id="IPR036938">
    <property type="entry name" value="PAP2/HPO_sf"/>
</dbReference>
<dbReference type="RefSeq" id="WP_109729708.1">
    <property type="nucleotide sequence ID" value="NZ_BAAACK010000007.1"/>
</dbReference>
<protein>
    <submittedName>
        <fullName evidence="3">PAP2 superfamily protein</fullName>
    </submittedName>
</protein>
<dbReference type="Pfam" id="PF14378">
    <property type="entry name" value="PAP2_3"/>
    <property type="match status" value="1"/>
</dbReference>
<evidence type="ECO:0000313" key="3">
    <source>
        <dbReference type="EMBL" id="PWJ32372.1"/>
    </source>
</evidence>
<feature type="domain" description="Inositolphosphotransferase Aur1/Ipt1" evidence="2">
    <location>
        <begin position="60"/>
        <end position="202"/>
    </location>
</feature>
<keyword evidence="4" id="KW-1185">Reference proteome</keyword>
<sequence>MGNRLGKLKKIIPAYAVFPLLSCLAVNFIVYMGTDRITENWKHYDLTLPIDRAVPVVPAFAAVYLGCYLFWTVNYIIIARQGKEYCIRFAVADMMSRLICGTFYLLMPTTNIRPVLAEPGFWDSVLLFVYSIDPPTRLFPSIHCLVSWFCYIGIRRQKNIPKGYRMFSCFFALLVCVSTQLTKQHYIVDAIAGIILAEGTYWLAFHTRLYQYPQRVFDWLYQKCFHRRVRPVGKRVNCDE</sequence>
<dbReference type="Proteomes" id="UP000245845">
    <property type="component" value="Unassembled WGS sequence"/>
</dbReference>